<dbReference type="Pfam" id="PF00153">
    <property type="entry name" value="Mito_carr"/>
    <property type="match status" value="3"/>
</dbReference>
<dbReference type="PANTHER" id="PTHR45760:SF5">
    <property type="entry name" value="MITOCHONDRIAL GLUTATHIONE TRANSPORTER SLC25A40-RELATED"/>
    <property type="match status" value="1"/>
</dbReference>
<dbReference type="CTD" id="55972"/>
<evidence type="ECO:0000256" key="12">
    <source>
        <dbReference type="ARBA" id="ARBA00044797"/>
    </source>
</evidence>
<dbReference type="OMA" id="YWWGYES"/>
<evidence type="ECO:0000256" key="4">
    <source>
        <dbReference type="ARBA" id="ARBA00022692"/>
    </source>
</evidence>
<keyword evidence="16" id="KW-1185">Reference proteome</keyword>
<evidence type="ECO:0000313" key="15">
    <source>
        <dbReference type="Ensembl" id="ENSPCLP00000023195.1"/>
    </source>
</evidence>
<dbReference type="InterPro" id="IPR002067">
    <property type="entry name" value="MCP"/>
</dbReference>
<dbReference type="InterPro" id="IPR018108">
    <property type="entry name" value="MCP_transmembrane"/>
</dbReference>
<comment type="similarity">
    <text evidence="2 14">Belongs to the mitochondrial carrier (TC 2.A.29) family.</text>
</comment>
<keyword evidence="4 13" id="KW-0812">Transmembrane</keyword>
<comment type="subcellular location">
    <subcellularLocation>
        <location evidence="1">Mitochondrion inner membrane</location>
        <topology evidence="1">Multi-pass membrane protein</topology>
    </subcellularLocation>
</comment>
<evidence type="ECO:0000256" key="14">
    <source>
        <dbReference type="RuleBase" id="RU000488"/>
    </source>
</evidence>
<dbReference type="Ensembl" id="ENSPCLT00000032254.1">
    <property type="protein sequence ID" value="ENSPCLP00000023195.1"/>
    <property type="gene ID" value="ENSPCLG00000020509.1"/>
</dbReference>
<dbReference type="RefSeq" id="XP_031470323.1">
    <property type="nucleotide sequence ID" value="XM_031614463.1"/>
</dbReference>
<dbReference type="AlphaFoldDB" id="A0A669QU49"/>
<dbReference type="GO" id="GO:1990542">
    <property type="term" value="P:mitochondrial transmembrane transport"/>
    <property type="evidence" value="ECO:0007669"/>
    <property type="project" value="InterPro"/>
</dbReference>
<dbReference type="PROSITE" id="PS50920">
    <property type="entry name" value="SOLCAR"/>
    <property type="match status" value="3"/>
</dbReference>
<evidence type="ECO:0000256" key="1">
    <source>
        <dbReference type="ARBA" id="ARBA00004448"/>
    </source>
</evidence>
<evidence type="ECO:0000256" key="13">
    <source>
        <dbReference type="PROSITE-ProRule" id="PRU00282"/>
    </source>
</evidence>
<evidence type="ECO:0000313" key="16">
    <source>
        <dbReference type="Proteomes" id="UP000472261"/>
    </source>
</evidence>
<protein>
    <recommendedName>
        <fullName evidence="12">Mitochondrial glutathione transporter SLC25A40</fullName>
    </recommendedName>
    <alternativeName>
        <fullName evidence="11">Solute carrier family 25 member 40</fullName>
    </alternativeName>
</protein>
<reference evidence="15" key="1">
    <citation type="submission" date="2025-08" db="UniProtKB">
        <authorList>
            <consortium name="Ensembl"/>
        </authorList>
    </citation>
    <scope>IDENTIFICATION</scope>
</reference>
<dbReference type="GeneID" id="116243316"/>
<proteinExistence type="inferred from homology"/>
<accession>A0A669QU49</accession>
<reference evidence="15" key="2">
    <citation type="submission" date="2025-09" db="UniProtKB">
        <authorList>
            <consortium name="Ensembl"/>
        </authorList>
    </citation>
    <scope>IDENTIFICATION</scope>
</reference>
<keyword evidence="9 13" id="KW-0472">Membrane</keyword>
<dbReference type="InterPro" id="IPR023395">
    <property type="entry name" value="MCP_dom_sf"/>
</dbReference>
<evidence type="ECO:0000256" key="11">
    <source>
        <dbReference type="ARBA" id="ARBA00041885"/>
    </source>
</evidence>
<evidence type="ECO:0000256" key="5">
    <source>
        <dbReference type="ARBA" id="ARBA00022737"/>
    </source>
</evidence>
<keyword evidence="7" id="KW-1133">Transmembrane helix</keyword>
<feature type="repeat" description="Solcar" evidence="13">
    <location>
        <begin position="56"/>
        <end position="174"/>
    </location>
</feature>
<dbReference type="GO" id="GO:0005743">
    <property type="term" value="C:mitochondrial inner membrane"/>
    <property type="evidence" value="ECO:0007669"/>
    <property type="project" value="UniProtKB-SubCell"/>
</dbReference>
<dbReference type="PANTHER" id="PTHR45760">
    <property type="entry name" value="FI19922P1-RELATED"/>
    <property type="match status" value="1"/>
</dbReference>
<evidence type="ECO:0000256" key="9">
    <source>
        <dbReference type="ARBA" id="ARBA00023136"/>
    </source>
</evidence>
<sequence length="382" mass="42663">MKCSALLQCMGCTGRALTFVQTTDMLLSPLLQQKVRFFFSEDKVMAEMSNSNFSKTTTIQQAVSSCCGAIITSLFVTPLDVVKTRLQAQSNPFPKGKCFVYSSGQMDHTCVCENGDGKACYKRNGHFKGTLDAFVKIIQIEGIKSLWSGLSPTLIMALPTTVIYFTCYEKLSEALRSRLGEDNDHIPLVAGSLSRFGSVTVVSPLELIRTRMQYHTLSYKQLHLSIRSKVARDGWLSLWRGWSTTVLRDVPFSAVYWYNYERFKKMMCKSAGAREPTFFIAFTAGAASGSIAAVVTLPFDVVKTHRQTELWESETLQNPQRDCASTWAVMRKIVAKKGIAGLFAGITPRLFKVAPSCAVMISTYEYGKAFFKHLNEETNQHP</sequence>
<evidence type="ECO:0000256" key="6">
    <source>
        <dbReference type="ARBA" id="ARBA00022792"/>
    </source>
</evidence>
<dbReference type="Proteomes" id="UP000472261">
    <property type="component" value="Unplaced"/>
</dbReference>
<dbReference type="SUPFAM" id="SSF103506">
    <property type="entry name" value="Mitochondrial carrier"/>
    <property type="match status" value="1"/>
</dbReference>
<gene>
    <name evidence="15" type="primary">SLC25A40</name>
</gene>
<name>A0A669QU49_PHACC</name>
<keyword evidence="8" id="KW-0496">Mitochondrion</keyword>
<evidence type="ECO:0000256" key="3">
    <source>
        <dbReference type="ARBA" id="ARBA00022448"/>
    </source>
</evidence>
<feature type="repeat" description="Solcar" evidence="13">
    <location>
        <begin position="276"/>
        <end position="370"/>
    </location>
</feature>
<dbReference type="InterPro" id="IPR045315">
    <property type="entry name" value="Mtm1-like"/>
</dbReference>
<evidence type="ECO:0000256" key="8">
    <source>
        <dbReference type="ARBA" id="ARBA00023128"/>
    </source>
</evidence>
<keyword evidence="5" id="KW-0677">Repeat</keyword>
<feature type="repeat" description="Solcar" evidence="13">
    <location>
        <begin position="182"/>
        <end position="266"/>
    </location>
</feature>
<dbReference type="Gene3D" id="1.50.40.10">
    <property type="entry name" value="Mitochondrial carrier domain"/>
    <property type="match status" value="2"/>
</dbReference>
<evidence type="ECO:0000256" key="7">
    <source>
        <dbReference type="ARBA" id="ARBA00022989"/>
    </source>
</evidence>
<organism evidence="15 16">
    <name type="scientific">Phasianus colchicus</name>
    <name type="common">Common pheasant</name>
    <dbReference type="NCBI Taxonomy" id="9054"/>
    <lineage>
        <taxon>Eukaryota</taxon>
        <taxon>Metazoa</taxon>
        <taxon>Chordata</taxon>
        <taxon>Craniata</taxon>
        <taxon>Vertebrata</taxon>
        <taxon>Euteleostomi</taxon>
        <taxon>Archelosauria</taxon>
        <taxon>Archosauria</taxon>
        <taxon>Dinosauria</taxon>
        <taxon>Saurischia</taxon>
        <taxon>Theropoda</taxon>
        <taxon>Coelurosauria</taxon>
        <taxon>Aves</taxon>
        <taxon>Neognathae</taxon>
        <taxon>Galloanserae</taxon>
        <taxon>Galliformes</taxon>
        <taxon>Phasianidae</taxon>
        <taxon>Phasianinae</taxon>
        <taxon>Phasianus</taxon>
    </lineage>
</organism>
<evidence type="ECO:0000256" key="2">
    <source>
        <dbReference type="ARBA" id="ARBA00006375"/>
    </source>
</evidence>
<keyword evidence="6" id="KW-0999">Mitochondrion inner membrane</keyword>
<evidence type="ECO:0000256" key="10">
    <source>
        <dbReference type="ARBA" id="ARBA00036017"/>
    </source>
</evidence>
<dbReference type="PRINTS" id="PR00926">
    <property type="entry name" value="MITOCARRIER"/>
</dbReference>
<comment type="catalytic activity">
    <reaction evidence="10">
        <text>glutathione(in) = glutathione(out)</text>
        <dbReference type="Rhea" id="RHEA:74819"/>
        <dbReference type="ChEBI" id="CHEBI:57925"/>
    </reaction>
</comment>
<keyword evidence="3 14" id="KW-0813">Transport</keyword>